<dbReference type="GO" id="GO:0005840">
    <property type="term" value="C:ribosome"/>
    <property type="evidence" value="ECO:0007669"/>
    <property type="project" value="UniProtKB-KW"/>
</dbReference>
<keyword evidence="4" id="KW-0687">Ribonucleoprotein</keyword>
<dbReference type="RefSeq" id="XP_073986691.1">
    <property type="nucleotide sequence ID" value="XM_074130590.1"/>
</dbReference>
<dbReference type="VEuPathDB" id="VectorBase:RPRC009573"/>
<dbReference type="Gene3D" id="3.30.70.1730">
    <property type="match status" value="1"/>
</dbReference>
<organism evidence="4">
    <name type="scientific">Rhodnius prolixus</name>
    <name type="common">Triatomid bug</name>
    <dbReference type="NCBI Taxonomy" id="13249"/>
    <lineage>
        <taxon>Eukaryota</taxon>
        <taxon>Metazoa</taxon>
        <taxon>Ecdysozoa</taxon>
        <taxon>Arthropoda</taxon>
        <taxon>Hexapoda</taxon>
        <taxon>Insecta</taxon>
        <taxon>Pterygota</taxon>
        <taxon>Neoptera</taxon>
        <taxon>Paraneoptera</taxon>
        <taxon>Hemiptera</taxon>
        <taxon>Heteroptera</taxon>
        <taxon>Panheteroptera</taxon>
        <taxon>Cimicomorpha</taxon>
        <taxon>Reduviidae</taxon>
        <taxon>Triatominae</taxon>
        <taxon>Rhodnius</taxon>
    </lineage>
</organism>
<reference evidence="5" key="3">
    <citation type="submission" date="2015-05" db="UniProtKB">
        <authorList>
            <consortium name="EnsemblMetazoa"/>
        </authorList>
    </citation>
    <scope>IDENTIFICATION</scope>
</reference>
<sequence>MSVRATRDCLLRLKWSPLLFPQRFKRVNVQRPKAPHYERARVLALLKPQYKEDSSVYLPPSLKCRKEEEIQRNLQRVDNPLEKILAREMRDRFQCSKFVALLHTNPIEGEDEFQAKVKLKREKMDIQKYSKYTAKLALENTRFEAVLQLFVAHNVIVFCDEPKVEALLKILKKIPQYILMAAIVDNRLLSVSQLDTYVRLKDLTTARAHFVAQLNCAVNNVISGLNQHQTTLITRLEQITKIDPEKRET</sequence>
<dbReference type="InterPro" id="IPR043141">
    <property type="entry name" value="Ribosomal_uL10-like_sf"/>
</dbReference>
<evidence type="ECO:0000256" key="1">
    <source>
        <dbReference type="ARBA" id="ARBA00008889"/>
    </source>
</evidence>
<evidence type="ECO:0000256" key="2">
    <source>
        <dbReference type="ARBA" id="ARBA00035707"/>
    </source>
</evidence>
<evidence type="ECO:0000313" key="6">
    <source>
        <dbReference type="Proteomes" id="UP000015103"/>
    </source>
</evidence>
<dbReference type="FunCoup" id="R4FLD8">
    <property type="interactions" value="631"/>
</dbReference>
<comment type="similarity">
    <text evidence="1">Belongs to the universal ribosomal protein uL10 family.</text>
</comment>
<dbReference type="AlphaFoldDB" id="R4FLD8"/>
<dbReference type="SUPFAM" id="SSF160369">
    <property type="entry name" value="Ribosomal protein L10-like"/>
    <property type="match status" value="1"/>
</dbReference>
<keyword evidence="4" id="KW-0689">Ribosomal protein</keyword>
<dbReference type="HOGENOM" id="CLU_073093_1_0_1"/>
<proteinExistence type="evidence at transcript level"/>
<dbReference type="RefSeq" id="XP_073986693.1">
    <property type="nucleotide sequence ID" value="XM_074130592.1"/>
</dbReference>
<evidence type="ECO:0000313" key="5">
    <source>
        <dbReference type="EnsemblMetazoa" id="RPRC009573-PA"/>
    </source>
</evidence>
<dbReference type="RefSeq" id="XP_073986692.1">
    <property type="nucleotide sequence ID" value="XM_074130591.1"/>
</dbReference>
<dbReference type="eggNOG" id="KOG4241">
    <property type="taxonomic scope" value="Eukaryota"/>
</dbReference>
<dbReference type="STRING" id="13249.R4FLD8"/>
<dbReference type="EMBL" id="ACPB03012597">
    <property type="status" value="NOT_ANNOTATED_CDS"/>
    <property type="molecule type" value="Genomic_DNA"/>
</dbReference>
<reference evidence="4" key="1">
    <citation type="submission" date="2013-04" db="EMBL/GenBank/DDBJ databases">
        <title>An insight into the transcriptome of the digestive tract of the blood sucking bug, Rhodnius prolixus.</title>
        <authorList>
            <person name="Ribeiro J.M.C."/>
            <person name="Genta F.A."/>
            <person name="Sorgine M.H.F."/>
            <person name="Paiva-Silva G.O."/>
            <person name="Majerowicz D."/>
            <person name="Medeiros M."/>
            <person name="Koerich L."/>
            <person name="Terra W.R."/>
            <person name="Ferreira C."/>
            <person name="Pimentel A.C."/>
            <person name="Bisch P.M."/>
            <person name="Diniz M.M.P."/>
            <person name="Nascimento R."/>
            <person name="Salmon D."/>
            <person name="Silber A.M."/>
            <person name="Alves M."/>
            <person name="Oliveira M.F."/>
            <person name="Gondim K.C."/>
            <person name="Silva Neto M.A.C."/>
            <person name="Atella G.C."/>
            <person name="Araujo H."/>
            <person name="Dias F.S."/>
            <person name="Polycarpo C.R."/>
            <person name="Fampa P."/>
            <person name="Melo A.C."/>
            <person name="Tanaka A.S."/>
            <person name="Balczun C."/>
            <person name="Oliveira J.H.M."/>
            <person name="Goncalves R."/>
            <person name="Lazoski C."/>
            <person name="Pereira M.A."/>
            <person name="Rivera-Pomar R."/>
            <person name="Diambra L."/>
            <person name="Schaub G.A."/>
            <person name="Garcia E.S."/>
            <person name="Azambuja P."/>
            <person name="Braz G.R.C."/>
            <person name="Oliveira P.L."/>
        </authorList>
    </citation>
    <scope>NUCLEOTIDE SEQUENCE</scope>
</reference>
<reference evidence="6" key="2">
    <citation type="submission" date="2015-04" db="EMBL/GenBank/DDBJ databases">
        <authorList>
            <person name="Wilson R.K."/>
            <person name="Warren W."/>
            <person name="Dotson E."/>
            <person name="Oliveira P.L."/>
        </authorList>
    </citation>
    <scope>NUCLEOTIDE SEQUENCE</scope>
</reference>
<name>R4FLD8_RHOPR</name>
<dbReference type="GeneID" id="141455482"/>
<protein>
    <recommendedName>
        <fullName evidence="2">Large ribosomal subunit protein uL10m</fullName>
    </recommendedName>
    <alternativeName>
        <fullName evidence="3">39S ribosomal protein L10, mitochondrial</fullName>
    </alternativeName>
</protein>
<evidence type="ECO:0000313" key="4">
    <source>
        <dbReference type="EMBL" id="JAA75366.1"/>
    </source>
</evidence>
<accession>R4FLD8</accession>
<dbReference type="InterPro" id="IPR047865">
    <property type="entry name" value="Ribosomal_uL10_bac_type"/>
</dbReference>
<dbReference type="EnsemblMetazoa" id="RPRC009573-RA">
    <property type="protein sequence ID" value="RPRC009573-PA"/>
    <property type="gene ID" value="RPRC009573"/>
</dbReference>
<dbReference type="OMA" id="RHRLYKH"/>
<dbReference type="Proteomes" id="UP000015103">
    <property type="component" value="Unassembled WGS sequence"/>
</dbReference>
<dbReference type="RefSeq" id="XP_073986694.1">
    <property type="nucleotide sequence ID" value="XM_074130593.1"/>
</dbReference>
<dbReference type="EMBL" id="GAHY01002144">
    <property type="protein sequence ID" value="JAA75366.1"/>
    <property type="molecule type" value="mRNA"/>
</dbReference>
<keyword evidence="6" id="KW-1185">Reference proteome</keyword>
<dbReference type="RefSeq" id="XP_073986695.1">
    <property type="nucleotide sequence ID" value="XM_074130594.1"/>
</dbReference>
<dbReference type="InParanoid" id="R4FLD8"/>
<evidence type="ECO:0000256" key="3">
    <source>
        <dbReference type="ARBA" id="ARBA00035716"/>
    </source>
</evidence>
<dbReference type="PANTHER" id="PTHR11560">
    <property type="entry name" value="39S RIBOSOMAL PROTEIN L10, MITOCHONDRIAL"/>
    <property type="match status" value="1"/>
</dbReference>